<organism evidence="1 2">
    <name type="scientific">Lymnaea stagnalis</name>
    <name type="common">Great pond snail</name>
    <name type="synonym">Helix stagnalis</name>
    <dbReference type="NCBI Taxonomy" id="6523"/>
    <lineage>
        <taxon>Eukaryota</taxon>
        <taxon>Metazoa</taxon>
        <taxon>Spiralia</taxon>
        <taxon>Lophotrochozoa</taxon>
        <taxon>Mollusca</taxon>
        <taxon>Gastropoda</taxon>
        <taxon>Heterobranchia</taxon>
        <taxon>Euthyneura</taxon>
        <taxon>Panpulmonata</taxon>
        <taxon>Hygrophila</taxon>
        <taxon>Lymnaeoidea</taxon>
        <taxon>Lymnaeidae</taxon>
        <taxon>Lymnaea</taxon>
    </lineage>
</organism>
<accession>A0AAV2I558</accession>
<dbReference type="AlphaFoldDB" id="A0AAV2I558"/>
<proteinExistence type="predicted"/>
<sequence length="118" mass="13906">MNEWQREKDSSYNTKLEMWTSKEAQLNLLHEEIINKREALLRSSKNFLHKGSQNELPISNTDAAIRNDKIIKDINSLEKQLNQSLTEPLSPRFANLQANYWSMVNNMFPIWKKSLDEL</sequence>
<dbReference type="EMBL" id="CAXITT010000410">
    <property type="protein sequence ID" value="CAL1541016.1"/>
    <property type="molecule type" value="Genomic_DNA"/>
</dbReference>
<protein>
    <submittedName>
        <fullName evidence="1">Uncharacterized protein</fullName>
    </submittedName>
</protein>
<keyword evidence="2" id="KW-1185">Reference proteome</keyword>
<dbReference type="PANTHER" id="PTHR14286">
    <property type="entry name" value="GENE, 49355-RELATED"/>
    <property type="match status" value="1"/>
</dbReference>
<gene>
    <name evidence="1" type="ORF">GSLYS_00014658001</name>
</gene>
<evidence type="ECO:0000313" key="2">
    <source>
        <dbReference type="Proteomes" id="UP001497497"/>
    </source>
</evidence>
<name>A0AAV2I558_LYMST</name>
<dbReference type="Proteomes" id="UP001497497">
    <property type="component" value="Unassembled WGS sequence"/>
</dbReference>
<dbReference type="Pfam" id="PF15134">
    <property type="entry name" value="CEP15-like"/>
    <property type="match status" value="1"/>
</dbReference>
<comment type="caution">
    <text evidence="1">The sequence shown here is derived from an EMBL/GenBank/DDBJ whole genome shotgun (WGS) entry which is preliminary data.</text>
</comment>
<evidence type="ECO:0000313" key="1">
    <source>
        <dbReference type="EMBL" id="CAL1541016.1"/>
    </source>
</evidence>
<reference evidence="1 2" key="1">
    <citation type="submission" date="2024-04" db="EMBL/GenBank/DDBJ databases">
        <authorList>
            <consortium name="Genoscope - CEA"/>
            <person name="William W."/>
        </authorList>
    </citation>
    <scope>NUCLEOTIDE SEQUENCE [LARGE SCALE GENOMIC DNA]</scope>
</reference>
<dbReference type="InterPro" id="IPR028006">
    <property type="entry name" value="CEP15-like"/>
</dbReference>
<dbReference type="PANTHER" id="PTHR14286:SF2">
    <property type="entry name" value="CENTROSOMAL PROTEIN 15 KDA"/>
    <property type="match status" value="1"/>
</dbReference>